<dbReference type="PANTHER" id="PTHR46499">
    <property type="entry name" value="QUEUINE TRNA-RIBOSYLTRANSFERASE"/>
    <property type="match status" value="1"/>
</dbReference>
<dbReference type="Proteomes" id="UP000176705">
    <property type="component" value="Unassembled WGS sequence"/>
</dbReference>
<feature type="active site" description="Proton acceptor" evidence="4">
    <location>
        <position position="92"/>
    </location>
</feature>
<dbReference type="EMBL" id="MHQS01000003">
    <property type="protein sequence ID" value="OHA09387.1"/>
    <property type="molecule type" value="Genomic_DNA"/>
</dbReference>
<dbReference type="EC" id="2.4.2.29" evidence="4"/>
<protein>
    <recommendedName>
        <fullName evidence="4">Queuine tRNA-ribosyltransferase</fullName>
        <ecNumber evidence="4">2.4.2.29</ecNumber>
    </recommendedName>
    <alternativeName>
        <fullName evidence="4">Guanine insertion enzyme</fullName>
    </alternativeName>
    <alternativeName>
        <fullName evidence="4">tRNA-guanine transglycosylase</fullName>
    </alternativeName>
</protein>
<keyword evidence="1 4" id="KW-0328">Glycosyltransferase</keyword>
<dbReference type="Gene3D" id="3.20.20.105">
    <property type="entry name" value="Queuine tRNA-ribosyltransferase-like"/>
    <property type="match status" value="1"/>
</dbReference>
<feature type="binding site" evidence="4">
    <location>
        <position position="212"/>
    </location>
    <ligand>
        <name>substrate</name>
    </ligand>
</feature>
<comment type="cofactor">
    <cofactor evidence="4">
        <name>Zn(2+)</name>
        <dbReference type="ChEBI" id="CHEBI:29105"/>
    </cofactor>
    <text evidence="4">Binds 1 zinc ion per subunit.</text>
</comment>
<dbReference type="AlphaFoldDB" id="A0A1G2LCP3"/>
<feature type="binding site" evidence="4">
    <location>
        <position position="357"/>
    </location>
    <ligand>
        <name>Zn(2+)</name>
        <dbReference type="ChEBI" id="CHEBI:29105"/>
    </ligand>
</feature>
<keyword evidence="4" id="KW-0671">Queuosine biosynthesis</keyword>
<comment type="function">
    <text evidence="4">Catalyzes the base-exchange of a guanine (G) residue with the queuine precursor 7-aminomethyl-7-deazaguanine (PreQ1) at position 34 (anticodon wobble position) in tRNAs with GU(N) anticodons (tRNA-Asp, -Asn, -His and -Tyr). Catalysis occurs through a double-displacement mechanism. The nucleophile active site attacks the C1' of nucleotide 34 to detach the guanine base from the RNA, forming a covalent enzyme-RNA intermediate. The proton acceptor active site deprotonates the incoming PreQ1, allowing a nucleophilic attack on the C1' of the ribose to form the product. After dissociation, two additional enzymatic reactions on the tRNA convert PreQ1 to queuine (Q), resulting in the hypermodified nucleoside queuosine (7-(((4,5-cis-dihydroxy-2-cyclopenten-1-yl)amino)methyl)-7-deazaguanosine).</text>
</comment>
<dbReference type="NCBIfam" id="TIGR00449">
    <property type="entry name" value="tgt_general"/>
    <property type="match status" value="1"/>
</dbReference>
<comment type="caution">
    <text evidence="4">Lacks conserved residue(s) required for the propagation of feature annotation.</text>
</comment>
<feature type="binding site" evidence="4">
    <location>
        <begin position="92"/>
        <end position="96"/>
    </location>
    <ligand>
        <name>substrate</name>
    </ligand>
</feature>
<dbReference type="PANTHER" id="PTHR46499:SF1">
    <property type="entry name" value="QUEUINE TRNA-RIBOSYLTRANSFERASE"/>
    <property type="match status" value="1"/>
</dbReference>
<keyword evidence="4" id="KW-0479">Metal-binding</keyword>
<dbReference type="GO" id="GO:0046872">
    <property type="term" value="F:metal ion binding"/>
    <property type="evidence" value="ECO:0007669"/>
    <property type="project" value="UniProtKB-KW"/>
</dbReference>
<dbReference type="Pfam" id="PF01702">
    <property type="entry name" value="TGT"/>
    <property type="match status" value="1"/>
</dbReference>
<evidence type="ECO:0000313" key="6">
    <source>
        <dbReference type="EMBL" id="OHA09387.1"/>
    </source>
</evidence>
<dbReference type="NCBIfam" id="TIGR00430">
    <property type="entry name" value="Q_tRNA_tgt"/>
    <property type="match status" value="1"/>
</dbReference>
<evidence type="ECO:0000256" key="3">
    <source>
        <dbReference type="ARBA" id="ARBA00022694"/>
    </source>
</evidence>
<evidence type="ECO:0000256" key="1">
    <source>
        <dbReference type="ARBA" id="ARBA00022676"/>
    </source>
</evidence>
<dbReference type="HAMAP" id="MF_00168">
    <property type="entry name" value="Q_tRNA_Tgt"/>
    <property type="match status" value="1"/>
</dbReference>
<proteinExistence type="inferred from homology"/>
<feature type="binding site" evidence="4">
    <location>
        <position position="331"/>
    </location>
    <ligand>
        <name>Zn(2+)</name>
        <dbReference type="ChEBI" id="CHEBI:29105"/>
    </ligand>
</feature>
<dbReference type="InterPro" id="IPR050076">
    <property type="entry name" value="ArchSynthase1/Queuine_TRR"/>
</dbReference>
<feature type="domain" description="tRNA-guanine(15) transglycosylase-like" evidence="5">
    <location>
        <begin position="14"/>
        <end position="377"/>
    </location>
</feature>
<comment type="subunit">
    <text evidence="4">Homodimer. Within each dimer, one monomer is responsible for RNA recognition and catalysis, while the other monomer binds to the replacement base PreQ1.</text>
</comment>
<accession>A0A1G2LCP3</accession>
<evidence type="ECO:0000256" key="4">
    <source>
        <dbReference type="HAMAP-Rule" id="MF_00168"/>
    </source>
</evidence>
<gene>
    <name evidence="4" type="primary">tgt</name>
    <name evidence="6" type="ORF">A3B37_02385</name>
</gene>
<comment type="caution">
    <text evidence="6">The sequence shown here is derived from an EMBL/GenBank/DDBJ whole genome shotgun (WGS) entry which is preliminary data.</text>
</comment>
<dbReference type="SUPFAM" id="SSF51713">
    <property type="entry name" value="tRNA-guanine transglycosylase"/>
    <property type="match status" value="1"/>
</dbReference>
<comment type="similarity">
    <text evidence="4">Belongs to the queuine tRNA-ribosyltransferase family.</text>
</comment>
<feature type="active site" description="Nucleophile" evidence="4">
    <location>
        <position position="288"/>
    </location>
</feature>
<sequence>MISFRILKQSTKSRARIGVLKTSHGDVETPTLVPVATQAAVKAMTVDQVLLAGTHMLIANTYHLHLRPGEDIIRRSGGVHRFMHWERPLMTDSGGFQVFSHGFGKDFGITKMAKGERRPEIRPGSQPIHLQIGENGVTFRSPVDGTKLFLGPKESMAIQAALASDIAFAFDECPPPIATRAYHEESLERTHRWAEVCIRHHAKTQALYGIVQGGKYPELRKKSAKFIGGLPFDGFGIGGEFGPDRNKRERMLEAVFQELPEERPRHLLGTGYPEDILSIIKAGVDTFDSIVPTHYARRGIAFTANGRLDLKKQSFLKDRRPLDPTCSCATCAHYSRGYLAHLVRAHEITPLTLVSFHNLSWFHGRIADIRKKIRLGKI</sequence>
<keyword evidence="4" id="KW-0862">Zinc</keyword>
<evidence type="ECO:0000256" key="2">
    <source>
        <dbReference type="ARBA" id="ARBA00022679"/>
    </source>
</evidence>
<name>A0A1G2LCP3_9BACT</name>
<evidence type="ECO:0000259" key="5">
    <source>
        <dbReference type="Pfam" id="PF01702"/>
    </source>
</evidence>
<keyword evidence="2 4" id="KW-0808">Transferase</keyword>
<comment type="pathway">
    <text evidence="4">tRNA modification; tRNA-queuosine biosynthesis.</text>
</comment>
<dbReference type="GO" id="GO:0008479">
    <property type="term" value="F:tRNA-guanosine(34) queuine transglycosylase activity"/>
    <property type="evidence" value="ECO:0007669"/>
    <property type="project" value="UniProtKB-UniRule"/>
</dbReference>
<dbReference type="STRING" id="1802280.A3B37_02385"/>
<keyword evidence="3 4" id="KW-0819">tRNA processing</keyword>
<evidence type="ECO:0000313" key="7">
    <source>
        <dbReference type="Proteomes" id="UP000176705"/>
    </source>
</evidence>
<comment type="catalytic activity">
    <reaction evidence="4">
        <text>7-aminomethyl-7-carbaguanine + guanosine(34) in tRNA = 7-aminomethyl-7-carbaguanosine(34) in tRNA + guanine</text>
        <dbReference type="Rhea" id="RHEA:24104"/>
        <dbReference type="Rhea" id="RHEA-COMP:10341"/>
        <dbReference type="Rhea" id="RHEA-COMP:10342"/>
        <dbReference type="ChEBI" id="CHEBI:16235"/>
        <dbReference type="ChEBI" id="CHEBI:58703"/>
        <dbReference type="ChEBI" id="CHEBI:74269"/>
        <dbReference type="ChEBI" id="CHEBI:82833"/>
        <dbReference type="EC" id="2.4.2.29"/>
    </reaction>
</comment>
<dbReference type="InterPro" id="IPR004803">
    <property type="entry name" value="TGT"/>
</dbReference>
<dbReference type="InterPro" id="IPR002616">
    <property type="entry name" value="tRNA_ribo_trans-like"/>
</dbReference>
<dbReference type="UniPathway" id="UPA00392"/>
<dbReference type="InterPro" id="IPR036511">
    <property type="entry name" value="TGT-like_sf"/>
</dbReference>
<feature type="binding site" evidence="4">
    <location>
        <position position="239"/>
    </location>
    <ligand>
        <name>substrate</name>
    </ligand>
</feature>
<feature type="binding site" evidence="4">
    <location>
        <position position="171"/>
    </location>
    <ligand>
        <name>substrate</name>
    </ligand>
</feature>
<organism evidence="6 7">
    <name type="scientific">Candidatus Sungbacteria bacterium RIFCSPLOWO2_01_FULL_59_16</name>
    <dbReference type="NCBI Taxonomy" id="1802280"/>
    <lineage>
        <taxon>Bacteria</taxon>
        <taxon>Candidatus Sungiibacteriota</taxon>
    </lineage>
</organism>
<dbReference type="GO" id="GO:0008616">
    <property type="term" value="P:tRNA queuosine(34) biosynthetic process"/>
    <property type="evidence" value="ECO:0007669"/>
    <property type="project" value="UniProtKB-UniRule"/>
</dbReference>
<feature type="binding site" evidence="4">
    <location>
        <position position="326"/>
    </location>
    <ligand>
        <name>Zn(2+)</name>
        <dbReference type="ChEBI" id="CHEBI:29105"/>
    </ligand>
</feature>
<dbReference type="GO" id="GO:0005737">
    <property type="term" value="C:cytoplasm"/>
    <property type="evidence" value="ECO:0007669"/>
    <property type="project" value="TreeGrafter"/>
</dbReference>
<reference evidence="6 7" key="1">
    <citation type="journal article" date="2016" name="Nat. Commun.">
        <title>Thousands of microbial genomes shed light on interconnected biogeochemical processes in an aquifer system.</title>
        <authorList>
            <person name="Anantharaman K."/>
            <person name="Brown C.T."/>
            <person name="Hug L.A."/>
            <person name="Sharon I."/>
            <person name="Castelle C.J."/>
            <person name="Probst A.J."/>
            <person name="Thomas B.C."/>
            <person name="Singh A."/>
            <person name="Wilkins M.J."/>
            <person name="Karaoz U."/>
            <person name="Brodie E.L."/>
            <person name="Williams K.H."/>
            <person name="Hubbard S.S."/>
            <person name="Banfield J.F."/>
        </authorList>
    </citation>
    <scope>NUCLEOTIDE SEQUENCE [LARGE SCALE GENOMIC DNA]</scope>
</reference>
<feature type="binding site" evidence="4">
    <location>
        <position position="328"/>
    </location>
    <ligand>
        <name>Zn(2+)</name>
        <dbReference type="ChEBI" id="CHEBI:29105"/>
    </ligand>
</feature>